<reference evidence="6" key="1">
    <citation type="submission" date="2020-09" db="EMBL/GenBank/DDBJ databases">
        <title>Leviviricetes taxonomy.</title>
        <authorList>
            <person name="Stockdale S.R."/>
            <person name="Callanan J."/>
            <person name="Adriaenssens E.M."/>
            <person name="Kuhn J.H."/>
            <person name="Rumnieks J."/>
            <person name="Shkoporov A."/>
            <person name="Draper L.A."/>
            <person name="Ross P."/>
            <person name="Hill C."/>
        </authorList>
    </citation>
    <scope>NUCLEOTIDE SEQUENCE</scope>
</reference>
<dbReference type="RefSeq" id="YP_010770195.1">
    <property type="nucleotide sequence ID" value="NC_074193.1"/>
</dbReference>
<dbReference type="EMBL" id="BK013359">
    <property type="protein sequence ID" value="DAD49851.1"/>
    <property type="molecule type" value="Genomic_RNA"/>
</dbReference>
<dbReference type="InterPro" id="IPR005563">
    <property type="entry name" value="A_protein"/>
</dbReference>
<dbReference type="KEGG" id="vg:80399439"/>
<evidence type="ECO:0000256" key="2">
    <source>
        <dbReference type="ARBA" id="ARBA00022804"/>
    </source>
</evidence>
<keyword evidence="2" id="KW-1161">Viral attachment to host cell</keyword>
<proteinExistence type="inferred from homology"/>
<evidence type="ECO:0000256" key="5">
    <source>
        <dbReference type="ARBA" id="ARBA00035110"/>
    </source>
</evidence>
<evidence type="ECO:0000256" key="4">
    <source>
        <dbReference type="ARBA" id="ARBA00023296"/>
    </source>
</evidence>
<name>A0A8S5KXJ3_9VIRU</name>
<dbReference type="GeneID" id="80399439"/>
<keyword evidence="3" id="KW-1175">Viral attachment to host cell pilus</keyword>
<organism evidence="6 7">
    <name type="scientific">ssRNA phage AVE015</name>
    <dbReference type="NCBI Taxonomy" id="2785987"/>
    <lineage>
        <taxon>Viruses</taxon>
        <taxon>Riboviria</taxon>
        <taxon>Orthornavirae</taxon>
        <taxon>Lenarviricota</taxon>
        <taxon>Leviviricetes</taxon>
        <taxon>Timlovirales</taxon>
        <taxon>Blumeviridae</taxon>
        <taxon>Marskhivirus</taxon>
        <taxon>Marskhivirus piscicola</taxon>
    </lineage>
</organism>
<evidence type="ECO:0000313" key="7">
    <source>
        <dbReference type="Proteomes" id="UP000680617"/>
    </source>
</evidence>
<comment type="similarity">
    <text evidence="5">Belongs to the Leviviricetes maturation protein family.</text>
</comment>
<accession>A0A8S5KXJ3</accession>
<dbReference type="Pfam" id="PF03863">
    <property type="entry name" value="Phage_mat-A"/>
    <property type="match status" value="1"/>
</dbReference>
<protein>
    <submittedName>
        <fullName evidence="6">Maturation protein</fullName>
    </submittedName>
</protein>
<evidence type="ECO:0000313" key="6">
    <source>
        <dbReference type="EMBL" id="DAD49851.1"/>
    </source>
</evidence>
<keyword evidence="4" id="KW-1160">Virus entry into host cell</keyword>
<dbReference type="GO" id="GO:0039666">
    <property type="term" value="P:virion attachment to host cell pilus"/>
    <property type="evidence" value="ECO:0007669"/>
    <property type="project" value="UniProtKB-KW"/>
</dbReference>
<keyword evidence="1" id="KW-0945">Host-virus interaction</keyword>
<evidence type="ECO:0000256" key="1">
    <source>
        <dbReference type="ARBA" id="ARBA00022581"/>
    </source>
</evidence>
<keyword evidence="7" id="KW-1185">Reference proteome</keyword>
<gene>
    <name evidence="6" type="primary">AVE015_1</name>
</gene>
<dbReference type="Proteomes" id="UP000680617">
    <property type="component" value="Segment"/>
</dbReference>
<sequence>MIMLNGCFGDYGITMCFPENGEADRQCASSHMEESKGHNPSGDNNVNHIKSNCAPFISVRREDVIMSGWENFYKEQEFSPLKSQFDGYVWLFPTCKNTQGSIQRIPYNGIVSLSEFFYYRTPHRWQHIREDYNSKYQKRLPRLCCCHHFSVTIDDVERWYIYETTFSWHLTGSYYRPCTCSTLTFINEIAYNDAYIAKIRKDLTASGQNCALLMSAYSIPSIKEVKYQFDWENVKNFSYEEFVRWTEKCAEKFHDRVVATLQTGTTYSKGSHRRHWFDPGFQQPEDPPTNDEMQHFIANWSPEAKQMRDWYSICTESAVDNQQLLTNNMCAFFSELFEIKSFIQDFITLLRGNVSVKNLSSLFLAIKYGVMTTISDYTEIAESLHSYAESVNEWKHDWRTCRGRFQASTGDGALSWRKYSLELTTKIYYTDPQSLVCGAIKKTMDWDLWPSLANMWDLVPLSFILDWFVSVSDVLEDIDRSLTTLYLDIIGCTNGYKAIYHDIPFPILRYKLTLQDRVVLGSVDITHYVRSTFPTMPYPPRAFQGGKIKNGFVNWLELSALIVQFTL</sequence>
<evidence type="ECO:0000256" key="3">
    <source>
        <dbReference type="ARBA" id="ARBA00023104"/>
    </source>
</evidence>
<keyword evidence="3" id="KW-0946">Virion</keyword>